<sequence>MLKVVVIGSGNVAQHLITVFGKSSTIHLVQVYARNVDVLAHLVPKEKITDDFNTLEEADIYIISITDGSIPEVSALLPFSGKLVVHTSGSVALEQINNKNRRGVFYPLQTFSKNKAIDFKQVPLCLESEKEADYTILETLAQSISNSVYNINSQQRKSLHVAAVFVSNFANYMYSIGYDICEQNNVPFDILKPLIQETAEKVQTLSPKQAQTGPARRNDITTMEKHLAFLTDEKIKTIYTLLSQSIQNNNE</sequence>
<dbReference type="OrthoDB" id="9810755at2"/>
<dbReference type="RefSeq" id="WP_114678447.1">
    <property type="nucleotide sequence ID" value="NZ_CP031188.1"/>
</dbReference>
<dbReference type="Proteomes" id="UP000253951">
    <property type="component" value="Chromosome"/>
</dbReference>
<dbReference type="InterPro" id="IPR028939">
    <property type="entry name" value="P5C_Rdtase_cat_N"/>
</dbReference>
<proteinExistence type="predicted"/>
<dbReference type="PANTHER" id="PTHR40459">
    <property type="entry name" value="CONSERVED HYPOTHETICAL ALANINE AND LEUCINE RICH PROTEIN"/>
    <property type="match status" value="1"/>
</dbReference>
<organism evidence="3 4">
    <name type="scientific">Flavobacterium arcticum</name>
    <dbReference type="NCBI Taxonomy" id="1784713"/>
    <lineage>
        <taxon>Bacteria</taxon>
        <taxon>Pseudomonadati</taxon>
        <taxon>Bacteroidota</taxon>
        <taxon>Flavobacteriia</taxon>
        <taxon>Flavobacteriales</taxon>
        <taxon>Flavobacteriaceae</taxon>
        <taxon>Flavobacterium</taxon>
    </lineage>
</organism>
<dbReference type="SUPFAM" id="SSF48179">
    <property type="entry name" value="6-phosphogluconate dehydrogenase C-terminal domain-like"/>
    <property type="match status" value="1"/>
</dbReference>
<evidence type="ECO:0000259" key="1">
    <source>
        <dbReference type="Pfam" id="PF03807"/>
    </source>
</evidence>
<dbReference type="InterPro" id="IPR036291">
    <property type="entry name" value="NAD(P)-bd_dom_sf"/>
</dbReference>
<name>A0A345HDM9_9FLAO</name>
<dbReference type="InterPro" id="IPR008927">
    <property type="entry name" value="6-PGluconate_DH-like_C_sf"/>
</dbReference>
<dbReference type="SUPFAM" id="SSF51735">
    <property type="entry name" value="NAD(P)-binding Rossmann-fold domains"/>
    <property type="match status" value="1"/>
</dbReference>
<evidence type="ECO:0000313" key="3">
    <source>
        <dbReference type="EMBL" id="AXG74689.1"/>
    </source>
</evidence>
<dbReference type="InterPro" id="IPR018931">
    <property type="entry name" value="DUF2520"/>
</dbReference>
<dbReference type="PANTHER" id="PTHR40459:SF1">
    <property type="entry name" value="CONSERVED HYPOTHETICAL ALANINE AND LEUCINE RICH PROTEIN"/>
    <property type="match status" value="1"/>
</dbReference>
<reference evidence="3 4" key="1">
    <citation type="submission" date="2018-07" db="EMBL/GenBank/DDBJ databases">
        <title>Complete genome sequence of Flavobacterium arcticum type strain SM1502T.</title>
        <authorList>
            <person name="Li Y."/>
            <person name="Li D.-D."/>
        </authorList>
    </citation>
    <scope>NUCLEOTIDE SEQUENCE [LARGE SCALE GENOMIC DNA]</scope>
    <source>
        <strain evidence="3 4">SM1502</strain>
    </source>
</reference>
<keyword evidence="4" id="KW-1185">Reference proteome</keyword>
<accession>A0A345HDM9</accession>
<dbReference type="InterPro" id="IPR037108">
    <property type="entry name" value="TM1727-like_C_sf"/>
</dbReference>
<dbReference type="Gene3D" id="3.40.50.720">
    <property type="entry name" value="NAD(P)-binding Rossmann-like Domain"/>
    <property type="match status" value="1"/>
</dbReference>
<dbReference type="Pfam" id="PF03807">
    <property type="entry name" value="F420_oxidored"/>
    <property type="match status" value="1"/>
</dbReference>
<protein>
    <submittedName>
        <fullName evidence="3">DUF2520 domain-containing protein</fullName>
    </submittedName>
</protein>
<feature type="domain" description="DUF2520" evidence="2">
    <location>
        <begin position="122"/>
        <end position="246"/>
    </location>
</feature>
<feature type="domain" description="Pyrroline-5-carboxylate reductase catalytic N-terminal" evidence="1">
    <location>
        <begin position="3"/>
        <end position="87"/>
    </location>
</feature>
<dbReference type="Pfam" id="PF10728">
    <property type="entry name" value="DUF2520"/>
    <property type="match status" value="1"/>
</dbReference>
<dbReference type="KEGG" id="fat:DVK85_10795"/>
<dbReference type="AlphaFoldDB" id="A0A345HDM9"/>
<dbReference type="EMBL" id="CP031188">
    <property type="protein sequence ID" value="AXG74689.1"/>
    <property type="molecule type" value="Genomic_DNA"/>
</dbReference>
<gene>
    <name evidence="3" type="ORF">DVK85_10795</name>
</gene>
<evidence type="ECO:0000313" key="4">
    <source>
        <dbReference type="Proteomes" id="UP000253951"/>
    </source>
</evidence>
<dbReference type="Gene3D" id="1.10.1040.20">
    <property type="entry name" value="ProC-like, C-terminal domain"/>
    <property type="match status" value="1"/>
</dbReference>
<evidence type="ECO:0000259" key="2">
    <source>
        <dbReference type="Pfam" id="PF10728"/>
    </source>
</evidence>